<evidence type="ECO:0000256" key="1">
    <source>
        <dbReference type="SAM" id="MobiDB-lite"/>
    </source>
</evidence>
<sequence>MQVLATTLSQVTVKRALFFSISLHFSPPTASPVPVSSVVDTSSLSTVGSEPPVSSSSSSSSTSSTSTSSSSPPSSSSSELWSIVGGTGVRLLPPLLTDQAWGVQAHEAFQLLCLALGPSDLDIHWEVNGQRPETPVTEYRHALTSGVVLMSSWVRGGSQLKDSQYQCTATSHAGNETSKVLISLSNQDEESVLSRDLNQWRSALTDHEKLLQSWKKAWESCDGEDVL</sequence>
<dbReference type="OrthoDB" id="9036696at2759"/>
<dbReference type="EMBL" id="JAERUA010000001">
    <property type="protein sequence ID" value="KAI1904828.1"/>
    <property type="molecule type" value="Genomic_DNA"/>
</dbReference>
<dbReference type="Proteomes" id="UP000829720">
    <property type="component" value="Unassembled WGS sequence"/>
</dbReference>
<accession>A0A8T3EBS7</accession>
<reference evidence="3" key="1">
    <citation type="submission" date="2021-01" db="EMBL/GenBank/DDBJ databases">
        <authorList>
            <person name="Zahm M."/>
            <person name="Roques C."/>
            <person name="Cabau C."/>
            <person name="Klopp C."/>
            <person name="Donnadieu C."/>
            <person name="Jouanno E."/>
            <person name="Lampietro C."/>
            <person name="Louis A."/>
            <person name="Herpin A."/>
            <person name="Echchiki A."/>
            <person name="Berthelot C."/>
            <person name="Parey E."/>
            <person name="Roest-Crollius H."/>
            <person name="Braasch I."/>
            <person name="Postlethwait J."/>
            <person name="Bobe J."/>
            <person name="Montfort J."/>
            <person name="Bouchez O."/>
            <person name="Begum T."/>
            <person name="Mejri S."/>
            <person name="Adams A."/>
            <person name="Chen W.-J."/>
            <person name="Guiguen Y."/>
        </authorList>
    </citation>
    <scope>NUCLEOTIDE SEQUENCE</scope>
    <source>
        <tissue evidence="3">Blood</tissue>
    </source>
</reference>
<dbReference type="InterPro" id="IPR007110">
    <property type="entry name" value="Ig-like_dom"/>
</dbReference>
<name>A0A8T3EBS7_9TELE</name>
<dbReference type="PROSITE" id="PS50835">
    <property type="entry name" value="IG_LIKE"/>
    <property type="match status" value="1"/>
</dbReference>
<evidence type="ECO:0000313" key="4">
    <source>
        <dbReference type="Proteomes" id="UP000829720"/>
    </source>
</evidence>
<dbReference type="Gene3D" id="2.60.40.10">
    <property type="entry name" value="Immunoglobulins"/>
    <property type="match status" value="1"/>
</dbReference>
<protein>
    <recommendedName>
        <fullName evidence="2">Ig-like domain-containing protein</fullName>
    </recommendedName>
</protein>
<dbReference type="SUPFAM" id="SSF48726">
    <property type="entry name" value="Immunoglobulin"/>
    <property type="match status" value="1"/>
</dbReference>
<proteinExistence type="predicted"/>
<dbReference type="AlphaFoldDB" id="A0A8T3EBS7"/>
<feature type="domain" description="Ig-like" evidence="2">
    <location>
        <begin position="93"/>
        <end position="183"/>
    </location>
</feature>
<keyword evidence="4" id="KW-1185">Reference proteome</keyword>
<evidence type="ECO:0000313" key="3">
    <source>
        <dbReference type="EMBL" id="KAI1904828.1"/>
    </source>
</evidence>
<feature type="region of interest" description="Disordered" evidence="1">
    <location>
        <begin position="42"/>
        <end position="79"/>
    </location>
</feature>
<dbReference type="InterPro" id="IPR036179">
    <property type="entry name" value="Ig-like_dom_sf"/>
</dbReference>
<dbReference type="InterPro" id="IPR013783">
    <property type="entry name" value="Ig-like_fold"/>
</dbReference>
<comment type="caution">
    <text evidence="3">The sequence shown here is derived from an EMBL/GenBank/DDBJ whole genome shotgun (WGS) entry which is preliminary data.</text>
</comment>
<gene>
    <name evidence="3" type="ORF">AGOR_G00009690</name>
</gene>
<evidence type="ECO:0000259" key="2">
    <source>
        <dbReference type="PROSITE" id="PS50835"/>
    </source>
</evidence>
<organism evidence="3 4">
    <name type="scientific">Albula goreensis</name>
    <dbReference type="NCBI Taxonomy" id="1534307"/>
    <lineage>
        <taxon>Eukaryota</taxon>
        <taxon>Metazoa</taxon>
        <taxon>Chordata</taxon>
        <taxon>Craniata</taxon>
        <taxon>Vertebrata</taxon>
        <taxon>Euteleostomi</taxon>
        <taxon>Actinopterygii</taxon>
        <taxon>Neopterygii</taxon>
        <taxon>Teleostei</taxon>
        <taxon>Albuliformes</taxon>
        <taxon>Albulidae</taxon>
        <taxon>Albula</taxon>
    </lineage>
</organism>